<gene>
    <name evidence="3" type="ORF">C8D77_101468</name>
</gene>
<dbReference type="GO" id="GO:0032787">
    <property type="term" value="P:monocarboxylic acid metabolic process"/>
    <property type="evidence" value="ECO:0007669"/>
    <property type="project" value="UniProtKB-ARBA"/>
</dbReference>
<sequence length="261" mass="27399">MNEDFDLTGRVALVTGASRGLGLATARALASAGAHVVATDIDLPVTQAVVAKFLENGLKAEAALLDVTDEPGIRSLVKDIAARHERIDILVNNAGMILRKPLVDTTGDEFRRLLNVDLVSMLLLAGAVAPVMAKNGYGRIINLSSIMGTIGRAGQATYVAAKHGVVGLTKSLAAEFGPQGITSNAVAPGYFFTEMNRQILDDQDFYQSVISRTPLRRWAEAEELGGTMVFLASKASAYLTGQTLVLDGGMTVTVPGPAGTS</sequence>
<dbReference type="SUPFAM" id="SSF51735">
    <property type="entry name" value="NAD(P)-binding Rossmann-fold domains"/>
    <property type="match status" value="1"/>
</dbReference>
<dbReference type="FunFam" id="3.40.50.720:FF:000084">
    <property type="entry name" value="Short-chain dehydrogenase reductase"/>
    <property type="match status" value="1"/>
</dbReference>
<dbReference type="InterPro" id="IPR020904">
    <property type="entry name" value="Sc_DH/Rdtase_CS"/>
</dbReference>
<dbReference type="SMART" id="SM00822">
    <property type="entry name" value="PKS_KR"/>
    <property type="match status" value="1"/>
</dbReference>
<name>A0A8E3B7F5_RHILI</name>
<dbReference type="PANTHER" id="PTHR42879">
    <property type="entry name" value="3-OXOACYL-(ACYL-CARRIER-PROTEIN) REDUCTASE"/>
    <property type="match status" value="1"/>
</dbReference>
<dbReference type="InterPro" id="IPR050259">
    <property type="entry name" value="SDR"/>
</dbReference>
<evidence type="ECO:0000313" key="3">
    <source>
        <dbReference type="EMBL" id="PWJ93788.1"/>
    </source>
</evidence>
<evidence type="ECO:0000259" key="2">
    <source>
        <dbReference type="SMART" id="SM00822"/>
    </source>
</evidence>
<comment type="similarity">
    <text evidence="1">Belongs to the short-chain dehydrogenases/reductases (SDR) family.</text>
</comment>
<protein>
    <submittedName>
        <fullName evidence="3">Gluconate 5-dehydrogenase</fullName>
    </submittedName>
</protein>
<dbReference type="AlphaFoldDB" id="A0A8E3B7F5"/>
<dbReference type="GeneID" id="61049814"/>
<dbReference type="PRINTS" id="PR00080">
    <property type="entry name" value="SDRFAMILY"/>
</dbReference>
<dbReference type="Pfam" id="PF13561">
    <property type="entry name" value="adh_short_C2"/>
    <property type="match status" value="1"/>
</dbReference>
<evidence type="ECO:0000313" key="4">
    <source>
        <dbReference type="Proteomes" id="UP000245631"/>
    </source>
</evidence>
<dbReference type="PROSITE" id="PS00061">
    <property type="entry name" value="ADH_SHORT"/>
    <property type="match status" value="1"/>
</dbReference>
<organism evidence="3 4">
    <name type="scientific">Rhizobium loti</name>
    <name type="common">Mesorhizobium loti</name>
    <dbReference type="NCBI Taxonomy" id="381"/>
    <lineage>
        <taxon>Bacteria</taxon>
        <taxon>Pseudomonadati</taxon>
        <taxon>Pseudomonadota</taxon>
        <taxon>Alphaproteobacteria</taxon>
        <taxon>Hyphomicrobiales</taxon>
        <taxon>Phyllobacteriaceae</taxon>
        <taxon>Mesorhizobium</taxon>
    </lineage>
</organism>
<dbReference type="RefSeq" id="WP_109658962.1">
    <property type="nucleotide sequence ID" value="NZ_QGGH01000001.1"/>
</dbReference>
<dbReference type="Gene3D" id="3.40.50.720">
    <property type="entry name" value="NAD(P)-binding Rossmann-like Domain"/>
    <property type="match status" value="1"/>
</dbReference>
<dbReference type="EMBL" id="QGGH01000001">
    <property type="protein sequence ID" value="PWJ93788.1"/>
    <property type="molecule type" value="Genomic_DNA"/>
</dbReference>
<dbReference type="PRINTS" id="PR00081">
    <property type="entry name" value="GDHRDH"/>
</dbReference>
<dbReference type="InterPro" id="IPR057326">
    <property type="entry name" value="KR_dom"/>
</dbReference>
<dbReference type="Proteomes" id="UP000245631">
    <property type="component" value="Unassembled WGS sequence"/>
</dbReference>
<dbReference type="InterPro" id="IPR002347">
    <property type="entry name" value="SDR_fam"/>
</dbReference>
<dbReference type="InterPro" id="IPR036291">
    <property type="entry name" value="NAD(P)-bd_dom_sf"/>
</dbReference>
<evidence type="ECO:0000256" key="1">
    <source>
        <dbReference type="ARBA" id="ARBA00006484"/>
    </source>
</evidence>
<feature type="domain" description="Ketoreductase" evidence="2">
    <location>
        <begin position="10"/>
        <end position="191"/>
    </location>
</feature>
<accession>A0A8E3B7F5</accession>
<proteinExistence type="inferred from homology"/>
<dbReference type="PANTHER" id="PTHR42879:SF2">
    <property type="entry name" value="3-OXOACYL-[ACYL-CARRIER-PROTEIN] REDUCTASE FABG"/>
    <property type="match status" value="1"/>
</dbReference>
<comment type="caution">
    <text evidence="3">The sequence shown here is derived from an EMBL/GenBank/DDBJ whole genome shotgun (WGS) entry which is preliminary data.</text>
</comment>
<reference evidence="3 4" key="1">
    <citation type="submission" date="2018-05" db="EMBL/GenBank/DDBJ databases">
        <title>Genomic Encyclopedia of Type Strains, Phase IV (KMG-IV): sequencing the most valuable type-strain genomes for metagenomic binning, comparative biology and taxonomic classification.</title>
        <authorList>
            <person name="Goeker M."/>
        </authorList>
    </citation>
    <scope>NUCLEOTIDE SEQUENCE [LARGE SCALE GENOMIC DNA]</scope>
    <source>
        <strain evidence="3 4">DSM 2626</strain>
    </source>
</reference>